<dbReference type="GO" id="GO:0008175">
    <property type="term" value="F:tRNA methyltransferase activity"/>
    <property type="evidence" value="ECO:0007669"/>
    <property type="project" value="InterPro"/>
</dbReference>
<reference evidence="5 6" key="1">
    <citation type="journal article" date="2012" name="J. Bacteriol.">
        <title>Genome sequence of the model hyperthermophilic archaeon Thermococcus litoralis NS-C.</title>
        <authorList>
            <person name="Gardner A.F."/>
            <person name="Kumar S."/>
            <person name="Perler F.B."/>
        </authorList>
    </citation>
    <scope>NUCLEOTIDE SEQUENCE [LARGE SCALE GENOMIC DNA]</scope>
    <source>
        <strain evidence="6">ATCC 51850 / DSM 5473 / JCM 8560 / NS-C</strain>
    </source>
</reference>
<dbReference type="InterPro" id="IPR028564">
    <property type="entry name" value="MT_TRM10-typ"/>
</dbReference>
<dbReference type="Proteomes" id="UP000015502">
    <property type="component" value="Chromosome"/>
</dbReference>
<dbReference type="NCBIfam" id="NF041140">
    <property type="entry name" value="Trm10AGmtase_Thcocales"/>
    <property type="match status" value="1"/>
</dbReference>
<evidence type="ECO:0000256" key="2">
    <source>
        <dbReference type="ARBA" id="ARBA00022679"/>
    </source>
</evidence>
<dbReference type="STRING" id="523849.OCC_05461"/>
<dbReference type="HOGENOM" id="CLU_061952_0_0_2"/>
<dbReference type="Gene3D" id="3.40.1280.30">
    <property type="match status" value="1"/>
</dbReference>
<dbReference type="InterPro" id="IPR038459">
    <property type="entry name" value="MT_TRM10-typ_sf"/>
</dbReference>
<sequence length="378" mass="44016">MTMKKLSDVFKELLREKDIDKVGSLSRRVPKRSSEKPLQEIALALLEEKGVIVKVREPTTIAWDLEGKPTRGALFAYIPLSSSHLEKFEIIITDKDLKEKLSQLSYPYFIIDLMHWEKHTEKEKKKVALQASQSYGVIRDYLWGERLALTWVNEEFKEMANFPLDKITAYEGPTWEFLREKGIEKVVLLDPWAEKDLSKEDFSAGAFIIGGIVDTGGTKKKTTPKIGEELEKRGIKVLRRKISLKGDIIGVPDRINLILEILLKMVVEDKPMDDAVLEVQSPLHAKWRLRKELPKHKKRFLIDGKKFLVVEKELFDEYSKWLNIRWEDFVQVLRELGFVALERKRIQHLNKISTPRLINGKLYRVILLKKAMMLCYNC</sequence>
<dbReference type="InterPro" id="IPR053618">
    <property type="entry name" value="tRNA_N1-methyltransferase"/>
</dbReference>
<dbReference type="Pfam" id="PF04252">
    <property type="entry name" value="SFM1-like"/>
    <property type="match status" value="1"/>
</dbReference>
<dbReference type="PROSITE" id="PS51675">
    <property type="entry name" value="SAM_MT_TRM10"/>
    <property type="match status" value="1"/>
</dbReference>
<dbReference type="PaxDb" id="523849-OCC_05461"/>
<dbReference type="InterPro" id="IPR016742">
    <property type="entry name" value="tRNA_m1G_mtfrase_arc"/>
</dbReference>
<evidence type="ECO:0000259" key="4">
    <source>
        <dbReference type="PROSITE" id="PS51675"/>
    </source>
</evidence>
<proteinExistence type="predicted"/>
<evidence type="ECO:0000256" key="1">
    <source>
        <dbReference type="ARBA" id="ARBA00022603"/>
    </source>
</evidence>
<dbReference type="KEGG" id="tlt:OCC_05461"/>
<feature type="domain" description="SAM-dependent MTase TRM10-type" evidence="4">
    <location>
        <begin position="93"/>
        <end position="300"/>
    </location>
</feature>
<dbReference type="GO" id="GO:0030488">
    <property type="term" value="P:tRNA methylation"/>
    <property type="evidence" value="ECO:0007669"/>
    <property type="project" value="InterPro"/>
</dbReference>
<dbReference type="OrthoDB" id="14987at2157"/>
<keyword evidence="6" id="KW-1185">Reference proteome</keyword>
<protein>
    <submittedName>
        <fullName evidence="5">tRNA (Guanine-N2)-dimethyltransferase</fullName>
    </submittedName>
</protein>
<keyword evidence="2" id="KW-0808">Transferase</keyword>
<accession>H3ZMX6</accession>
<dbReference type="InterPro" id="IPR007364">
    <property type="entry name" value="SFM1-like"/>
</dbReference>
<evidence type="ECO:0000313" key="5">
    <source>
        <dbReference type="EMBL" id="EHR78695.2"/>
    </source>
</evidence>
<organism evidence="5 6">
    <name type="scientific">Thermococcus litoralis (strain ATCC 51850 / DSM 5473 / JCM 8560 / NS-C)</name>
    <dbReference type="NCBI Taxonomy" id="523849"/>
    <lineage>
        <taxon>Archaea</taxon>
        <taxon>Methanobacteriati</taxon>
        <taxon>Methanobacteriota</taxon>
        <taxon>Thermococci</taxon>
        <taxon>Thermococcales</taxon>
        <taxon>Thermococcaceae</taxon>
        <taxon>Thermococcus</taxon>
    </lineage>
</organism>
<evidence type="ECO:0000313" key="6">
    <source>
        <dbReference type="Proteomes" id="UP000015502"/>
    </source>
</evidence>
<dbReference type="EMBL" id="CP006670">
    <property type="protein sequence ID" value="EHR78695.2"/>
    <property type="molecule type" value="Genomic_DNA"/>
</dbReference>
<keyword evidence="3" id="KW-0949">S-adenosyl-L-methionine</keyword>
<gene>
    <name evidence="5" type="ORF">OCC_05461</name>
</gene>
<dbReference type="PIRSF" id="PIRSF018978">
    <property type="entry name" value="tRNA_m1G_mtfrase_arc_prd"/>
    <property type="match status" value="1"/>
</dbReference>
<evidence type="ECO:0000256" key="3">
    <source>
        <dbReference type="ARBA" id="ARBA00022691"/>
    </source>
</evidence>
<name>H3ZMX6_THELN</name>
<dbReference type="AlphaFoldDB" id="H3ZMX6"/>
<keyword evidence="1" id="KW-0489">Methyltransferase</keyword>